<dbReference type="SUPFAM" id="SSF55874">
    <property type="entry name" value="ATPase domain of HSP90 chaperone/DNA topoisomerase II/histidine kinase"/>
    <property type="match status" value="1"/>
</dbReference>
<dbReference type="InterPro" id="IPR001610">
    <property type="entry name" value="PAC"/>
</dbReference>
<dbReference type="SUPFAM" id="SSF53850">
    <property type="entry name" value="Periplasmic binding protein-like II"/>
    <property type="match status" value="1"/>
</dbReference>
<dbReference type="InterPro" id="IPR000700">
    <property type="entry name" value="PAS-assoc_C"/>
</dbReference>
<dbReference type="InterPro" id="IPR004358">
    <property type="entry name" value="Sig_transdc_His_kin-like_C"/>
</dbReference>
<dbReference type="CDD" id="cd13706">
    <property type="entry name" value="PBP2_HisK_like_1"/>
    <property type="match status" value="1"/>
</dbReference>
<protein>
    <submittedName>
        <fullName evidence="12">Blue-light-activated protein</fullName>
    </submittedName>
</protein>
<dbReference type="CDD" id="cd00130">
    <property type="entry name" value="PAS"/>
    <property type="match status" value="2"/>
</dbReference>
<evidence type="ECO:0000259" key="10">
    <source>
        <dbReference type="PROSITE" id="PS50112"/>
    </source>
</evidence>
<dbReference type="Pfam" id="PF13426">
    <property type="entry name" value="PAS_9"/>
    <property type="match status" value="2"/>
</dbReference>
<feature type="domain" description="PAS" evidence="10">
    <location>
        <begin position="311"/>
        <end position="366"/>
    </location>
</feature>
<dbReference type="SUPFAM" id="SSF47384">
    <property type="entry name" value="Homodimeric domain of signal transducing histidine kinase"/>
    <property type="match status" value="1"/>
</dbReference>
<dbReference type="SUPFAM" id="SSF52172">
    <property type="entry name" value="CheY-like"/>
    <property type="match status" value="1"/>
</dbReference>
<dbReference type="InterPro" id="IPR005467">
    <property type="entry name" value="His_kinase_dom"/>
</dbReference>
<evidence type="ECO:0000259" key="9">
    <source>
        <dbReference type="PROSITE" id="PS50110"/>
    </source>
</evidence>
<evidence type="ECO:0000256" key="3">
    <source>
        <dbReference type="ARBA" id="ARBA00022741"/>
    </source>
</evidence>
<accession>A0A1J5U2N8</accession>
<evidence type="ECO:0000313" key="12">
    <source>
        <dbReference type="EMBL" id="OIR18574.1"/>
    </source>
</evidence>
<dbReference type="InterPro" id="IPR000014">
    <property type="entry name" value="PAS"/>
</dbReference>
<dbReference type="PANTHER" id="PTHR43065:SF46">
    <property type="entry name" value="C4-DICARBOXYLATE TRANSPORT SENSOR PROTEIN DCTB"/>
    <property type="match status" value="1"/>
</dbReference>
<dbReference type="PROSITE" id="PS50110">
    <property type="entry name" value="RESPONSE_REGULATORY"/>
    <property type="match status" value="1"/>
</dbReference>
<dbReference type="Pfam" id="PF00497">
    <property type="entry name" value="SBP_bac_3"/>
    <property type="match status" value="1"/>
</dbReference>
<dbReference type="NCBIfam" id="TIGR00229">
    <property type="entry name" value="sensory_box"/>
    <property type="match status" value="2"/>
</dbReference>
<dbReference type="PROSITE" id="PS50113">
    <property type="entry name" value="PAC"/>
    <property type="match status" value="2"/>
</dbReference>
<dbReference type="CDD" id="cd00082">
    <property type="entry name" value="HisKA"/>
    <property type="match status" value="1"/>
</dbReference>
<dbReference type="Pfam" id="PF02518">
    <property type="entry name" value="HATPase_c"/>
    <property type="match status" value="1"/>
</dbReference>
<dbReference type="Gene3D" id="3.30.450.20">
    <property type="entry name" value="PAS domain"/>
    <property type="match status" value="2"/>
</dbReference>
<dbReference type="SMART" id="SM00086">
    <property type="entry name" value="PAC"/>
    <property type="match status" value="2"/>
</dbReference>
<dbReference type="InterPro" id="IPR003661">
    <property type="entry name" value="HisK_dim/P_dom"/>
</dbReference>
<keyword evidence="4" id="KW-0418">Kinase</keyword>
<name>A0A1J5U2N8_9ZZZZ</name>
<dbReference type="AlphaFoldDB" id="A0A1J5U2N8"/>
<evidence type="ECO:0000256" key="2">
    <source>
        <dbReference type="ARBA" id="ARBA00022679"/>
    </source>
</evidence>
<evidence type="ECO:0000256" key="6">
    <source>
        <dbReference type="ARBA" id="ARBA00023012"/>
    </source>
</evidence>
<dbReference type="InterPro" id="IPR036097">
    <property type="entry name" value="HisK_dim/P_sf"/>
</dbReference>
<evidence type="ECO:0000256" key="7">
    <source>
        <dbReference type="SAM" id="Phobius"/>
    </source>
</evidence>
<organism evidence="12">
    <name type="scientific">mine drainage metagenome</name>
    <dbReference type="NCBI Taxonomy" id="410659"/>
    <lineage>
        <taxon>unclassified sequences</taxon>
        <taxon>metagenomes</taxon>
        <taxon>ecological metagenomes</taxon>
    </lineage>
</organism>
<evidence type="ECO:0000259" key="11">
    <source>
        <dbReference type="PROSITE" id="PS50113"/>
    </source>
</evidence>
<dbReference type="SMART" id="SM00091">
    <property type="entry name" value="PAS"/>
    <property type="match status" value="2"/>
</dbReference>
<feature type="domain" description="Histidine kinase" evidence="8">
    <location>
        <begin position="588"/>
        <end position="810"/>
    </location>
</feature>
<dbReference type="GO" id="GO:0005524">
    <property type="term" value="F:ATP binding"/>
    <property type="evidence" value="ECO:0007669"/>
    <property type="project" value="UniProtKB-KW"/>
</dbReference>
<keyword evidence="5" id="KW-0067">ATP-binding</keyword>
<evidence type="ECO:0000256" key="5">
    <source>
        <dbReference type="ARBA" id="ARBA00022840"/>
    </source>
</evidence>
<feature type="domain" description="PAC" evidence="11">
    <location>
        <begin position="383"/>
        <end position="433"/>
    </location>
</feature>
<evidence type="ECO:0000259" key="8">
    <source>
        <dbReference type="PROSITE" id="PS50109"/>
    </source>
</evidence>
<dbReference type="EMBL" id="MLJW01000002">
    <property type="protein sequence ID" value="OIR18574.1"/>
    <property type="molecule type" value="Genomic_DNA"/>
</dbReference>
<dbReference type="Gene3D" id="3.40.50.2300">
    <property type="match status" value="1"/>
</dbReference>
<keyword evidence="7" id="KW-1133">Transmembrane helix</keyword>
<dbReference type="InterPro" id="IPR011006">
    <property type="entry name" value="CheY-like_superfamily"/>
</dbReference>
<evidence type="ECO:0000256" key="4">
    <source>
        <dbReference type="ARBA" id="ARBA00022777"/>
    </source>
</evidence>
<dbReference type="InterPro" id="IPR001789">
    <property type="entry name" value="Sig_transdc_resp-reg_receiver"/>
</dbReference>
<comment type="caution">
    <text evidence="12">The sequence shown here is derived from an EMBL/GenBank/DDBJ whole genome shotgun (WGS) entry which is preliminary data.</text>
</comment>
<dbReference type="InterPro" id="IPR001638">
    <property type="entry name" value="Solute-binding_3/MltF_N"/>
</dbReference>
<feature type="domain" description="Response regulatory" evidence="9">
    <location>
        <begin position="831"/>
        <end position="947"/>
    </location>
</feature>
<feature type="domain" description="PAS" evidence="10">
    <location>
        <begin position="438"/>
        <end position="480"/>
    </location>
</feature>
<dbReference type="PROSITE" id="PS50109">
    <property type="entry name" value="HIS_KIN"/>
    <property type="match status" value="1"/>
</dbReference>
<keyword evidence="6" id="KW-0902">Two-component regulatory system</keyword>
<reference evidence="12" key="1">
    <citation type="submission" date="2016-10" db="EMBL/GenBank/DDBJ databases">
        <title>Sequence of Gallionella enrichment culture.</title>
        <authorList>
            <person name="Poehlein A."/>
            <person name="Muehling M."/>
            <person name="Daniel R."/>
        </authorList>
    </citation>
    <scope>NUCLEOTIDE SEQUENCE</scope>
</reference>
<dbReference type="SMART" id="SM00062">
    <property type="entry name" value="PBPb"/>
    <property type="match status" value="1"/>
</dbReference>
<dbReference type="SMART" id="SM00388">
    <property type="entry name" value="HisKA"/>
    <property type="match status" value="1"/>
</dbReference>
<keyword evidence="2" id="KW-0808">Transferase</keyword>
<dbReference type="SMART" id="SM00448">
    <property type="entry name" value="REC"/>
    <property type="match status" value="1"/>
</dbReference>
<gene>
    <name evidence="12" type="ORF">GALL_09110</name>
</gene>
<keyword evidence="1" id="KW-0597">Phosphoprotein</keyword>
<feature type="transmembrane region" description="Helical" evidence="7">
    <location>
        <begin position="275"/>
        <end position="294"/>
    </location>
</feature>
<sequence length="955" mass="105822">MRGGHLGGNWRTGVAIPAWCVVLLAFASALAPRVRAAAGAGSASQPKAIRVAMDDNYPPFVFTDENGILQGILIDEWHLWQEKTGVPVELDALNWSQALQRMKAGNFDVIDTIFDTADREKFLEFTPAYQPINTRIFFRSDIAGITDLDSLKGFPVGVKDGDYALDLLKQHGVSHLLVYPDYKSIIDAARQRRINIFVMDDPPAIYYLNKEGLDAQFRRSEPVFRGAFHRAVLKGNTTLLKLVQSGFDRITPDERKAIEERWYGTSIASVPYLSYIAYAAGAGLLVIVFLFGWNRSLRHIVAKRTAALSESEARYRLLFENNPAPMLIYERASLRLLASNEAFLRHYGYTREEVLAMRVADLHPDSERERVLTIVPQLRGYTHTGEWHHRRRDGSYIAVYSNSHDIQFDGQDARMAVFTDITERKRAEQQLQTLTGWLRSILDNAAYGIVASAPDGTIQMLNPAAERMLGYSAAELVNRQKPTLWHDPVEVADRARALSAELKATVEPGFRTFIATADRNIIREMEWSYIRKDGSRFPVMLTTSALRDALGQITGYIGIFRDVEEQRRLEQQLLRTQRTESVGQLASGIAHDLNNILLPMLMAPALLREQLSDPDSIAIVDTIEVNARRGAEILQQLLTFARGSDARKETLRVEPIVFDMVKIARETFPKNIEVRCGFSEGLRPISANATQLHQILLNLCVNARDAMPAGGILELRVDELALGAQEAARIPYGKPGIFLVLSVADTGSGIPHSHLERIFDPFFTTKKPGEGTGLGLSTVLGIVRSHDGFIKVESERGKGSCFRVFIPVIEARAEAPAPASTVATSSGLGELVLLVDDEENVLFVMRRALEKGGYRALLARDGAEALEVFKRNAAEIRLVVTDVLMPVMDGPALVAAIRASGSRVPILAVSGFLDSPETQRQIQANVDAFISKPFSTVELLAATQTLIKKGRSTPG</sequence>
<dbReference type="PANTHER" id="PTHR43065">
    <property type="entry name" value="SENSOR HISTIDINE KINASE"/>
    <property type="match status" value="1"/>
</dbReference>
<dbReference type="Gene3D" id="3.30.565.10">
    <property type="entry name" value="Histidine kinase-like ATPase, C-terminal domain"/>
    <property type="match status" value="1"/>
</dbReference>
<evidence type="ECO:0000256" key="1">
    <source>
        <dbReference type="ARBA" id="ARBA00022553"/>
    </source>
</evidence>
<dbReference type="Gene3D" id="1.10.287.130">
    <property type="match status" value="1"/>
</dbReference>
<dbReference type="CDD" id="cd00156">
    <property type="entry name" value="REC"/>
    <property type="match status" value="1"/>
</dbReference>
<dbReference type="PRINTS" id="PR00344">
    <property type="entry name" value="BCTRLSENSOR"/>
</dbReference>
<keyword evidence="3" id="KW-0547">Nucleotide-binding</keyword>
<dbReference type="PROSITE" id="PS50112">
    <property type="entry name" value="PAS"/>
    <property type="match status" value="2"/>
</dbReference>
<keyword evidence="7" id="KW-0812">Transmembrane</keyword>
<dbReference type="SUPFAM" id="SSF55785">
    <property type="entry name" value="PYP-like sensor domain (PAS domain)"/>
    <property type="match status" value="2"/>
</dbReference>
<dbReference type="Gene3D" id="3.40.190.10">
    <property type="entry name" value="Periplasmic binding protein-like II"/>
    <property type="match status" value="2"/>
</dbReference>
<dbReference type="InterPro" id="IPR036890">
    <property type="entry name" value="HATPase_C_sf"/>
</dbReference>
<dbReference type="InterPro" id="IPR003594">
    <property type="entry name" value="HATPase_dom"/>
</dbReference>
<dbReference type="GO" id="GO:0000155">
    <property type="term" value="F:phosphorelay sensor kinase activity"/>
    <property type="evidence" value="ECO:0007669"/>
    <property type="project" value="InterPro"/>
</dbReference>
<dbReference type="InterPro" id="IPR035965">
    <property type="entry name" value="PAS-like_dom_sf"/>
</dbReference>
<proteinExistence type="predicted"/>
<dbReference type="SMART" id="SM00387">
    <property type="entry name" value="HATPase_c"/>
    <property type="match status" value="1"/>
</dbReference>
<feature type="domain" description="PAC" evidence="11">
    <location>
        <begin position="523"/>
        <end position="575"/>
    </location>
</feature>
<dbReference type="Pfam" id="PF00072">
    <property type="entry name" value="Response_reg"/>
    <property type="match status" value="1"/>
</dbReference>
<keyword evidence="7" id="KW-0472">Membrane</keyword>